<accession>A0AA93DL36</accession>
<protein>
    <submittedName>
        <fullName evidence="1">Uncharacterized protein</fullName>
    </submittedName>
</protein>
<dbReference type="Proteomes" id="UP000256540">
    <property type="component" value="Unassembled WGS sequence"/>
</dbReference>
<evidence type="ECO:0000313" key="2">
    <source>
        <dbReference type="Proteomes" id="UP000256540"/>
    </source>
</evidence>
<dbReference type="RefSeq" id="WP_109225721.1">
    <property type="nucleotide sequence ID" value="NZ_QHJS02000046.1"/>
</dbReference>
<dbReference type="AlphaFoldDB" id="A0AA93DL36"/>
<name>A0AA93DL36_9GAMM</name>
<gene>
    <name evidence="1" type="ORF">DMB84_015355</name>
</gene>
<organism evidence="1 2">
    <name type="scientific">Pectobacterium aquaticum</name>
    <dbReference type="NCBI Taxonomy" id="2204145"/>
    <lineage>
        <taxon>Bacteria</taxon>
        <taxon>Pseudomonadati</taxon>
        <taxon>Pseudomonadota</taxon>
        <taxon>Gammaproteobacteria</taxon>
        <taxon>Enterobacterales</taxon>
        <taxon>Pectobacteriaceae</taxon>
        <taxon>Pectobacterium</taxon>
    </lineage>
</organism>
<comment type="caution">
    <text evidence="1">The sequence shown here is derived from an EMBL/GenBank/DDBJ whole genome shotgun (WGS) entry which is preliminary data.</text>
</comment>
<sequence length="86" mass="9962">MTKSPYIDHAIEISLAEGNSVREISDGWSNMEKVIFFSKKMSQSLQLKIKKEEPTLRYFSTDKTPHNRADEGFICDEYKIAISYPK</sequence>
<dbReference type="EMBL" id="QHJS02000046">
    <property type="protein sequence ID" value="RRO16631.1"/>
    <property type="molecule type" value="Genomic_DNA"/>
</dbReference>
<proteinExistence type="predicted"/>
<evidence type="ECO:0000313" key="1">
    <source>
        <dbReference type="EMBL" id="RRO16631.1"/>
    </source>
</evidence>
<reference evidence="1 2" key="1">
    <citation type="submission" date="2018-11" db="EMBL/GenBank/DDBJ databases">
        <title>Draft genome sequences of proposed Pectobacterium aquaticum sp. nov. isolated in France from fresh water.</title>
        <authorList>
            <person name="Pedron J."/>
            <person name="Barny M.A."/>
        </authorList>
    </citation>
    <scope>NUCLEOTIDE SEQUENCE [LARGE SCALE GENOMIC DNA]</scope>
    <source>
        <strain evidence="1 2">A127-S21-F16</strain>
    </source>
</reference>